<name>A0A9X3EB95_9HYPH</name>
<evidence type="ECO:0000313" key="1">
    <source>
        <dbReference type="EMBL" id="MCX5569620.1"/>
    </source>
</evidence>
<sequence length="66" mass="6966">MKVTTSSETIHAAMDAARKQAIADCAKVARDYGHRRNQSGRANRAAAAKVSAADEIALAIEKLGAR</sequence>
<protein>
    <submittedName>
        <fullName evidence="1">Uncharacterized protein</fullName>
    </submittedName>
</protein>
<keyword evidence="2" id="KW-1185">Reference proteome</keyword>
<gene>
    <name evidence="1" type="ORF">OSH07_10495</name>
</gene>
<accession>A0A9X3EB95</accession>
<comment type="caution">
    <text evidence="1">The sequence shown here is derived from an EMBL/GenBank/DDBJ whole genome shotgun (WGS) entry which is preliminary data.</text>
</comment>
<dbReference type="Proteomes" id="UP001144805">
    <property type="component" value="Unassembled WGS sequence"/>
</dbReference>
<dbReference type="RefSeq" id="WP_266338581.1">
    <property type="nucleotide sequence ID" value="NZ_JAPKNK010000003.1"/>
</dbReference>
<proteinExistence type="predicted"/>
<evidence type="ECO:0000313" key="2">
    <source>
        <dbReference type="Proteomes" id="UP001144805"/>
    </source>
</evidence>
<organism evidence="1 2">
    <name type="scientific">Kaistia nematophila</name>
    <dbReference type="NCBI Taxonomy" id="2994654"/>
    <lineage>
        <taxon>Bacteria</taxon>
        <taxon>Pseudomonadati</taxon>
        <taxon>Pseudomonadota</taxon>
        <taxon>Alphaproteobacteria</taxon>
        <taxon>Hyphomicrobiales</taxon>
        <taxon>Kaistiaceae</taxon>
        <taxon>Kaistia</taxon>
    </lineage>
</organism>
<dbReference type="AlphaFoldDB" id="A0A9X3EB95"/>
<dbReference type="EMBL" id="JAPKNK010000003">
    <property type="protein sequence ID" value="MCX5569620.1"/>
    <property type="molecule type" value="Genomic_DNA"/>
</dbReference>
<reference evidence="1" key="1">
    <citation type="submission" date="2022-11" db="EMBL/GenBank/DDBJ databases">
        <title>Biodiversity and phylogenetic relationships of bacteria.</title>
        <authorList>
            <person name="Machado R.A.R."/>
            <person name="Bhat A."/>
            <person name="Loulou A."/>
            <person name="Kallel S."/>
        </authorList>
    </citation>
    <scope>NUCLEOTIDE SEQUENCE</scope>
    <source>
        <strain evidence="1">K-TC2</strain>
    </source>
</reference>